<evidence type="ECO:0000256" key="5">
    <source>
        <dbReference type="ARBA" id="ARBA00022763"/>
    </source>
</evidence>
<feature type="domain" description="Endonuclease/exonuclease/phosphatase" evidence="9">
    <location>
        <begin position="1"/>
        <end position="230"/>
    </location>
</feature>
<accession>A0A4Q6XT18</accession>
<comment type="cofactor">
    <cofactor evidence="1">
        <name>Mn(2+)</name>
        <dbReference type="ChEBI" id="CHEBI:29035"/>
    </cofactor>
</comment>
<dbReference type="SUPFAM" id="SSF56219">
    <property type="entry name" value="DNase I-like"/>
    <property type="match status" value="1"/>
</dbReference>
<dbReference type="Pfam" id="PF03372">
    <property type="entry name" value="Exo_endo_phos"/>
    <property type="match status" value="1"/>
</dbReference>
<evidence type="ECO:0000256" key="7">
    <source>
        <dbReference type="ARBA" id="ARBA00022842"/>
    </source>
</evidence>
<dbReference type="GO" id="GO:0004518">
    <property type="term" value="F:nuclease activity"/>
    <property type="evidence" value="ECO:0007669"/>
    <property type="project" value="UniProtKB-KW"/>
</dbReference>
<dbReference type="InterPro" id="IPR036691">
    <property type="entry name" value="Endo/exonu/phosph_ase_sf"/>
</dbReference>
<dbReference type="GO" id="GO:0006281">
    <property type="term" value="P:DNA repair"/>
    <property type="evidence" value="ECO:0007669"/>
    <property type="project" value="UniProtKB-KW"/>
</dbReference>
<dbReference type="Gene3D" id="3.60.10.10">
    <property type="entry name" value="Endonuclease/exonuclease/phosphatase"/>
    <property type="match status" value="1"/>
</dbReference>
<evidence type="ECO:0000313" key="10">
    <source>
        <dbReference type="EMBL" id="RZF59446.1"/>
    </source>
</evidence>
<dbReference type="Proteomes" id="UP000292855">
    <property type="component" value="Unassembled WGS sequence"/>
</dbReference>
<keyword evidence="6" id="KW-0378">Hydrolase</keyword>
<evidence type="ECO:0000259" key="9">
    <source>
        <dbReference type="Pfam" id="PF03372"/>
    </source>
</evidence>
<dbReference type="InterPro" id="IPR051547">
    <property type="entry name" value="TDP2-like"/>
</dbReference>
<proteinExistence type="predicted"/>
<dbReference type="PANTHER" id="PTHR15822:SF4">
    <property type="entry name" value="TYROSYL-DNA PHOSPHODIESTERASE 2"/>
    <property type="match status" value="1"/>
</dbReference>
<comment type="caution">
    <text evidence="10">The sequence shown here is derived from an EMBL/GenBank/DDBJ whole genome shotgun (WGS) entry which is preliminary data.</text>
</comment>
<protein>
    <recommendedName>
        <fullName evidence="9">Endonuclease/exonuclease/phosphatase domain-containing protein</fullName>
    </recommendedName>
</protein>
<keyword evidence="8" id="KW-0234">DNA repair</keyword>
<dbReference type="PANTHER" id="PTHR15822">
    <property type="entry name" value="TRAF AND TNF RECEPTOR-ASSOCIATED PROTEIN"/>
    <property type="match status" value="1"/>
</dbReference>
<dbReference type="CDD" id="cd09084">
    <property type="entry name" value="EEP-2"/>
    <property type="match status" value="1"/>
</dbReference>
<evidence type="ECO:0000256" key="1">
    <source>
        <dbReference type="ARBA" id="ARBA00001936"/>
    </source>
</evidence>
<keyword evidence="3" id="KW-0540">Nuclease</keyword>
<gene>
    <name evidence="10" type="ORF">EWE74_09745</name>
</gene>
<reference evidence="10 11" key="1">
    <citation type="submission" date="2019-02" db="EMBL/GenBank/DDBJ databases">
        <authorList>
            <person name="Li Y."/>
        </authorList>
    </citation>
    <scope>NUCLEOTIDE SEQUENCE [LARGE SCALE GENOMIC DNA]</scope>
    <source>
        <strain evidence="10 11">30C10-4-7</strain>
    </source>
</reference>
<organism evidence="10 11">
    <name type="scientific">Sphingobacterium corticibacterium</name>
    <dbReference type="NCBI Taxonomy" id="2484746"/>
    <lineage>
        <taxon>Bacteria</taxon>
        <taxon>Pseudomonadati</taxon>
        <taxon>Bacteroidota</taxon>
        <taxon>Sphingobacteriia</taxon>
        <taxon>Sphingobacteriales</taxon>
        <taxon>Sphingobacteriaceae</taxon>
        <taxon>Sphingobacterium</taxon>
    </lineage>
</organism>
<dbReference type="RefSeq" id="WP_130141367.1">
    <property type="nucleotide sequence ID" value="NZ_SGIT01000002.1"/>
</dbReference>
<dbReference type="OrthoDB" id="635146at2"/>
<keyword evidence="11" id="KW-1185">Reference proteome</keyword>
<comment type="cofactor">
    <cofactor evidence="2">
        <name>Mg(2+)</name>
        <dbReference type="ChEBI" id="CHEBI:18420"/>
    </cofactor>
</comment>
<dbReference type="AlphaFoldDB" id="A0A4Q6XT18"/>
<evidence type="ECO:0000256" key="2">
    <source>
        <dbReference type="ARBA" id="ARBA00001946"/>
    </source>
</evidence>
<dbReference type="InterPro" id="IPR005135">
    <property type="entry name" value="Endo/exonuclease/phosphatase"/>
</dbReference>
<keyword evidence="5" id="KW-0227">DNA damage</keyword>
<dbReference type="GO" id="GO:0016787">
    <property type="term" value="F:hydrolase activity"/>
    <property type="evidence" value="ECO:0007669"/>
    <property type="project" value="UniProtKB-KW"/>
</dbReference>
<evidence type="ECO:0000313" key="11">
    <source>
        <dbReference type="Proteomes" id="UP000292855"/>
    </source>
</evidence>
<evidence type="ECO:0000256" key="3">
    <source>
        <dbReference type="ARBA" id="ARBA00022722"/>
    </source>
</evidence>
<keyword evidence="7" id="KW-0460">Magnesium</keyword>
<dbReference type="EMBL" id="SGIT01000002">
    <property type="protein sequence ID" value="RZF59446.1"/>
    <property type="molecule type" value="Genomic_DNA"/>
</dbReference>
<evidence type="ECO:0000256" key="8">
    <source>
        <dbReference type="ARBA" id="ARBA00023204"/>
    </source>
</evidence>
<name>A0A4Q6XT18_9SPHI</name>
<dbReference type="GO" id="GO:0046872">
    <property type="term" value="F:metal ion binding"/>
    <property type="evidence" value="ECO:0007669"/>
    <property type="project" value="UniProtKB-KW"/>
</dbReference>
<evidence type="ECO:0000256" key="4">
    <source>
        <dbReference type="ARBA" id="ARBA00022723"/>
    </source>
</evidence>
<keyword evidence="4" id="KW-0479">Metal-binding</keyword>
<evidence type="ECO:0000256" key="6">
    <source>
        <dbReference type="ARBA" id="ARBA00022801"/>
    </source>
</evidence>
<sequence>MTYNVRQLKMDYNLPSAEFISTFIQEENIDIICLQEIPETYETQDLKKLFATMPYCVLTDVKDGNLQLAILSKYPLNYVKTISFDERPNSGLVANVTLGRDTLKLFNYHLQTTGWNHLNSDNGKSTTLNAFDIMSDNMIYRGLQAEKAYREIQDSTYPVIVCGDFNTPIVSYTYQTIKGKLRDAFSEAGRGYSYSYINFRKLFRIDHVFYDDKTLRATAYNIGEIDYSDHAPILVDFKFLKQM</sequence>